<dbReference type="SUPFAM" id="SSF69279">
    <property type="entry name" value="Phage tail proteins"/>
    <property type="match status" value="1"/>
</dbReference>
<evidence type="ECO:0000313" key="1">
    <source>
        <dbReference type="EMBL" id="HIS64629.1"/>
    </source>
</evidence>
<sequence length="364" mass="40023">MEYASYKYSDLAKKYDNFTAPAYEIHLGGMTLRSDQSKIASLEVELAADGTAGGCSFAVEGMYDAAQSEWAGELLENVTLGAKLVVNGGYVRKKELFYGYVDDYTLDFSPDGAPRVQITGIDGLGFLMSQREPCYAGQRKAADIVREILNKSVSAGFAKKVSVGQLQGFETPLVKEQVDDWRFLNLLGQRYGATLMAVGGELIFDTLMDQSKTILTLTMGQNFQRFQKRMSLAHQVGQVEIFGRDVNQKAIKGTASSVTVGGSGKSAAQLVPAFKNTVLREYSEFVRTQEECRKLAQVRLNGIAMGLISGEGQCVGIPELTPGRYLEIDGSDDQVKGLYFLTKVRHLFTQENYQTAFEFKGAKL</sequence>
<organism evidence="1 2">
    <name type="scientific">Candidatus Avoscillospira avistercoris</name>
    <dbReference type="NCBI Taxonomy" id="2840707"/>
    <lineage>
        <taxon>Bacteria</taxon>
        <taxon>Bacillati</taxon>
        <taxon>Bacillota</taxon>
        <taxon>Clostridia</taxon>
        <taxon>Eubacteriales</taxon>
        <taxon>Oscillospiraceae</taxon>
        <taxon>Oscillospiraceae incertae sedis</taxon>
        <taxon>Candidatus Avoscillospira</taxon>
    </lineage>
</organism>
<dbReference type="EMBL" id="DVJJ01000073">
    <property type="protein sequence ID" value="HIS64629.1"/>
    <property type="molecule type" value="Genomic_DNA"/>
</dbReference>
<comment type="caution">
    <text evidence="1">The sequence shown here is derived from an EMBL/GenBank/DDBJ whole genome shotgun (WGS) entry which is preliminary data.</text>
</comment>
<evidence type="ECO:0000313" key="2">
    <source>
        <dbReference type="Proteomes" id="UP000886741"/>
    </source>
</evidence>
<gene>
    <name evidence="1" type="ORF">IAA83_04570</name>
</gene>
<accession>A0A9D1JTW9</accession>
<protein>
    <submittedName>
        <fullName evidence="1">Phage late control D family protein</fullName>
    </submittedName>
</protein>
<proteinExistence type="predicted"/>
<dbReference type="AlphaFoldDB" id="A0A9D1JTW9"/>
<name>A0A9D1JTW9_9FIRM</name>
<dbReference type="Proteomes" id="UP000886741">
    <property type="component" value="Unassembled WGS sequence"/>
</dbReference>
<reference evidence="1" key="1">
    <citation type="submission" date="2020-10" db="EMBL/GenBank/DDBJ databases">
        <authorList>
            <person name="Gilroy R."/>
        </authorList>
    </citation>
    <scope>NUCLEOTIDE SEQUENCE</scope>
    <source>
        <strain evidence="1">ChiBcec16-1751</strain>
    </source>
</reference>
<reference evidence="1" key="2">
    <citation type="journal article" date="2021" name="PeerJ">
        <title>Extensive microbial diversity within the chicken gut microbiome revealed by metagenomics and culture.</title>
        <authorList>
            <person name="Gilroy R."/>
            <person name="Ravi A."/>
            <person name="Getino M."/>
            <person name="Pursley I."/>
            <person name="Horton D.L."/>
            <person name="Alikhan N.F."/>
            <person name="Baker D."/>
            <person name="Gharbi K."/>
            <person name="Hall N."/>
            <person name="Watson M."/>
            <person name="Adriaenssens E.M."/>
            <person name="Foster-Nyarko E."/>
            <person name="Jarju S."/>
            <person name="Secka A."/>
            <person name="Antonio M."/>
            <person name="Oren A."/>
            <person name="Chaudhuri R.R."/>
            <person name="La Ragione R."/>
            <person name="Hildebrand F."/>
            <person name="Pallen M.J."/>
        </authorList>
    </citation>
    <scope>NUCLEOTIDE SEQUENCE</scope>
    <source>
        <strain evidence="1">ChiBcec16-1751</strain>
    </source>
</reference>